<evidence type="ECO:0000313" key="2">
    <source>
        <dbReference type="EMBL" id="EUJ33641.1"/>
    </source>
</evidence>
<keyword evidence="3" id="KW-1185">Reference proteome</keyword>
<dbReference type="SMART" id="SM00914">
    <property type="entry name" value="IDEAL"/>
    <property type="match status" value="1"/>
</dbReference>
<dbReference type="Pfam" id="PF08858">
    <property type="entry name" value="IDEAL"/>
    <property type="match status" value="1"/>
</dbReference>
<dbReference type="Proteomes" id="UP000019249">
    <property type="component" value="Unassembled WGS sequence"/>
</dbReference>
<comment type="caution">
    <text evidence="2">The sequence shown here is derived from an EMBL/GenBank/DDBJ whole genome shotgun (WGS) entry which is preliminary data.</text>
</comment>
<accession>A0ABP3B271</accession>
<organism evidence="2 3">
    <name type="scientific">Listeria floridensis FSL S10-1187</name>
    <dbReference type="NCBI Taxonomy" id="1265817"/>
    <lineage>
        <taxon>Bacteria</taxon>
        <taxon>Bacillati</taxon>
        <taxon>Bacillota</taxon>
        <taxon>Bacilli</taxon>
        <taxon>Bacillales</taxon>
        <taxon>Listeriaceae</taxon>
        <taxon>Listeria</taxon>
    </lineage>
</organism>
<proteinExistence type="predicted"/>
<reference evidence="2 3" key="1">
    <citation type="journal article" date="2014" name="Int. J. Syst. Evol. Microbiol.">
        <title>Listeria floridensis sp. nov., Listeria aquatica sp. nov., Listeria cornellensis sp. nov., Listeria riparia sp. nov. and Listeria grandensis sp. nov., from agricultural and natural environments.</title>
        <authorList>
            <person name="den Bakker H.C."/>
            <person name="Warchocki S."/>
            <person name="Wright E.M."/>
            <person name="Allred A.F."/>
            <person name="Ahlstrom C."/>
            <person name="Manuel C.S."/>
            <person name="Stasiewicz M.J."/>
            <person name="Burrell A."/>
            <person name="Roof S."/>
            <person name="Strawn L."/>
            <person name="Fortes E.D."/>
            <person name="Nightingale K.K."/>
            <person name="Kephart D."/>
            <person name="Wiedmann M."/>
        </authorList>
    </citation>
    <scope>NUCLEOTIDE SEQUENCE [LARGE SCALE GENOMIC DNA]</scope>
    <source>
        <strain evidence="2 3">FSL S10-1187</strain>
    </source>
</reference>
<dbReference type="EMBL" id="AODF01000001">
    <property type="protein sequence ID" value="EUJ33641.1"/>
    <property type="molecule type" value="Genomic_DNA"/>
</dbReference>
<dbReference type="Gene3D" id="4.10.810.10">
    <property type="entry name" value="Virus Scaffolding Protein, Chain A"/>
    <property type="match status" value="1"/>
</dbReference>
<evidence type="ECO:0000313" key="3">
    <source>
        <dbReference type="Proteomes" id="UP000019249"/>
    </source>
</evidence>
<feature type="domain" description="IDEAL" evidence="1">
    <location>
        <begin position="31"/>
        <end position="67"/>
    </location>
</feature>
<name>A0ABP3B271_9LIST</name>
<sequence length="78" mass="9234">MEMRDFSNSLMNQVGMLKGEKEVTNIFIECYMTMLLEERRVEQLRAKIDQALDNGDKEQFKQLTAELIQLEKEMLAFK</sequence>
<protein>
    <submittedName>
        <fullName evidence="2">YhzC protein</fullName>
    </submittedName>
</protein>
<dbReference type="InterPro" id="IPR027393">
    <property type="entry name" value="Virus_scaffolding_prot_C"/>
</dbReference>
<dbReference type="InterPro" id="IPR014957">
    <property type="entry name" value="IDEAL_dom"/>
</dbReference>
<gene>
    <name evidence="2" type="ORF">MFLO_00265</name>
</gene>
<dbReference type="RefSeq" id="WP_036095476.1">
    <property type="nucleotide sequence ID" value="NZ_AODF01000001.1"/>
</dbReference>
<evidence type="ECO:0000259" key="1">
    <source>
        <dbReference type="SMART" id="SM00914"/>
    </source>
</evidence>